<organism evidence="1 2">
    <name type="scientific">Enterococcus phage EF1</name>
    <dbReference type="NCBI Taxonomy" id="2025813"/>
    <lineage>
        <taxon>Viruses</taxon>
        <taxon>Duplodnaviria</taxon>
        <taxon>Heunggongvirae</taxon>
        <taxon>Uroviricota</taxon>
        <taxon>Caudoviricetes</taxon>
    </lineage>
</organism>
<protein>
    <recommendedName>
        <fullName evidence="3">C2H2-type domain-containing protein</fullName>
    </recommendedName>
</protein>
<dbReference type="Proteomes" id="UP000260005">
    <property type="component" value="Segment"/>
</dbReference>
<dbReference type="EMBL" id="MF001358">
    <property type="protein sequence ID" value="ASZ76704.1"/>
    <property type="molecule type" value="Genomic_DNA"/>
</dbReference>
<keyword evidence="2" id="KW-1185">Reference proteome</keyword>
<reference evidence="1 2" key="1">
    <citation type="submission" date="2017-04" db="EMBL/GenBank/DDBJ databases">
        <title>Complete Genome Sequence of Lytic Bacteriophage EF1 Infecting Enterococcus faecalis Isolates.</title>
        <authorList>
            <person name="Kim D."/>
            <person name="Kim Y.J."/>
            <person name="Han B.K."/>
            <person name="Kim H."/>
        </authorList>
    </citation>
    <scope>NUCLEOTIDE SEQUENCE [LARGE SCALE GENOMIC DNA]</scope>
</reference>
<evidence type="ECO:0000313" key="1">
    <source>
        <dbReference type="EMBL" id="ASZ76704.1"/>
    </source>
</evidence>
<sequence>MKKDIYVCSHCGREYEENCMVINHRKNKMEDFYYMICPTDRAIAYKKGEVSGEEPIVGKAIVGKAKVGKAE</sequence>
<proteinExistence type="predicted"/>
<name>A0A249XXK2_9CAUD</name>
<evidence type="ECO:0000313" key="2">
    <source>
        <dbReference type="Proteomes" id="UP000260005"/>
    </source>
</evidence>
<evidence type="ECO:0008006" key="3">
    <source>
        <dbReference type="Google" id="ProtNLM"/>
    </source>
</evidence>
<accession>A0A249XXK2</accession>